<evidence type="ECO:0000256" key="8">
    <source>
        <dbReference type="ARBA" id="ARBA00049047"/>
    </source>
</evidence>
<keyword evidence="6 9" id="KW-0057">Aromatic amino acid biosynthesis</keyword>
<dbReference type="GO" id="GO:0004834">
    <property type="term" value="F:tryptophan synthase activity"/>
    <property type="evidence" value="ECO:0007669"/>
    <property type="project" value="UniProtKB-UniRule"/>
</dbReference>
<dbReference type="Gene3D" id="3.20.20.70">
    <property type="entry name" value="Aldolase class I"/>
    <property type="match status" value="1"/>
</dbReference>
<dbReference type="PATRIC" id="fig|1212489.4.peg.403"/>
<sequence>MNRIDKTLAQLQASGKKMLSPYITAGDPHPDMTVSLMHELVAAGADILEIGIPFSDPMAEGAIIQAAMERALAYNVSCESVLEMINKFRERDKDTPIVLMGYLNPIEQYGYEAFAKRAKQVGVDGTILVDLPPEESEMIAPLWQTYDLHSIYLCSPTTSDERMAMIDQYGNGYLYYVSLKGVTGSSDIDLNKVKELYRYRKSQTQLPLMVGFGIKTPAMAAEVAEFADGVIVGAALISRIFDAYSSSENALAAGASLIGDMRSAMDN</sequence>
<evidence type="ECO:0000256" key="5">
    <source>
        <dbReference type="ARBA" id="ARBA00022822"/>
    </source>
</evidence>
<protein>
    <recommendedName>
        <fullName evidence="9">Tryptophan synthase alpha chain</fullName>
        <ecNumber evidence="9">4.2.1.20</ecNumber>
    </recommendedName>
</protein>
<dbReference type="PANTHER" id="PTHR43406:SF1">
    <property type="entry name" value="TRYPTOPHAN SYNTHASE ALPHA CHAIN, CHLOROPLASTIC"/>
    <property type="match status" value="1"/>
</dbReference>
<evidence type="ECO:0000256" key="7">
    <source>
        <dbReference type="ARBA" id="ARBA00023239"/>
    </source>
</evidence>
<organism evidence="11 12">
    <name type="scientific">Legionella drozanskii LLAP-1</name>
    <dbReference type="NCBI Taxonomy" id="1212489"/>
    <lineage>
        <taxon>Bacteria</taxon>
        <taxon>Pseudomonadati</taxon>
        <taxon>Pseudomonadota</taxon>
        <taxon>Gammaproteobacteria</taxon>
        <taxon>Legionellales</taxon>
        <taxon>Legionellaceae</taxon>
        <taxon>Legionella</taxon>
    </lineage>
</organism>
<comment type="caution">
    <text evidence="11">The sequence shown here is derived from an EMBL/GenBank/DDBJ whole genome shotgun (WGS) entry which is preliminary data.</text>
</comment>
<dbReference type="SUPFAM" id="SSF51366">
    <property type="entry name" value="Ribulose-phoshate binding barrel"/>
    <property type="match status" value="1"/>
</dbReference>
<dbReference type="PROSITE" id="PS00167">
    <property type="entry name" value="TRP_SYNTHASE_ALPHA"/>
    <property type="match status" value="1"/>
</dbReference>
<name>A0A0W0TBS0_9GAMM</name>
<keyword evidence="4 9" id="KW-0028">Amino-acid biosynthesis</keyword>
<evidence type="ECO:0000256" key="3">
    <source>
        <dbReference type="ARBA" id="ARBA00011270"/>
    </source>
</evidence>
<evidence type="ECO:0000256" key="10">
    <source>
        <dbReference type="RuleBase" id="RU003662"/>
    </source>
</evidence>
<evidence type="ECO:0000256" key="2">
    <source>
        <dbReference type="ARBA" id="ARBA00004733"/>
    </source>
</evidence>
<evidence type="ECO:0000256" key="9">
    <source>
        <dbReference type="HAMAP-Rule" id="MF_00131"/>
    </source>
</evidence>
<dbReference type="STRING" id="1212489.Ldro_0390"/>
<dbReference type="InterPro" id="IPR011060">
    <property type="entry name" value="RibuloseP-bd_barrel"/>
</dbReference>
<accession>A0A0W0TBS0</accession>
<comment type="subunit">
    <text evidence="3 9">Tetramer of two alpha and two beta chains.</text>
</comment>
<dbReference type="PANTHER" id="PTHR43406">
    <property type="entry name" value="TRYPTOPHAN SYNTHASE, ALPHA CHAIN"/>
    <property type="match status" value="1"/>
</dbReference>
<dbReference type="EC" id="4.2.1.20" evidence="9"/>
<keyword evidence="7 9" id="KW-0456">Lyase</keyword>
<evidence type="ECO:0000256" key="4">
    <source>
        <dbReference type="ARBA" id="ARBA00022605"/>
    </source>
</evidence>
<feature type="active site" description="Proton acceptor" evidence="9">
    <location>
        <position position="49"/>
    </location>
</feature>
<dbReference type="FunFam" id="3.20.20.70:FF:000037">
    <property type="entry name" value="Tryptophan synthase alpha chain"/>
    <property type="match status" value="1"/>
</dbReference>
<dbReference type="Pfam" id="PF00290">
    <property type="entry name" value="Trp_syntA"/>
    <property type="match status" value="1"/>
</dbReference>
<evidence type="ECO:0000256" key="1">
    <source>
        <dbReference type="ARBA" id="ARBA00003365"/>
    </source>
</evidence>
<dbReference type="HAMAP" id="MF_00131">
    <property type="entry name" value="Trp_synth_alpha"/>
    <property type="match status" value="1"/>
</dbReference>
<comment type="function">
    <text evidence="1 9">The alpha subunit is responsible for the aldol cleavage of indoleglycerol phosphate to indole and glyceraldehyde 3-phosphate.</text>
</comment>
<dbReference type="RefSeq" id="WP_058494744.1">
    <property type="nucleotide sequence ID" value="NZ_CAAAIU010000003.1"/>
</dbReference>
<dbReference type="EMBL" id="LNXY01000003">
    <property type="protein sequence ID" value="KTC93019.1"/>
    <property type="molecule type" value="Genomic_DNA"/>
</dbReference>
<evidence type="ECO:0000256" key="6">
    <source>
        <dbReference type="ARBA" id="ARBA00023141"/>
    </source>
</evidence>
<dbReference type="CDD" id="cd04724">
    <property type="entry name" value="Tryptophan_synthase_alpha"/>
    <property type="match status" value="1"/>
</dbReference>
<evidence type="ECO:0000313" key="11">
    <source>
        <dbReference type="EMBL" id="KTC93019.1"/>
    </source>
</evidence>
<keyword evidence="5 9" id="KW-0822">Tryptophan biosynthesis</keyword>
<comment type="catalytic activity">
    <reaction evidence="8 9">
        <text>(1S,2R)-1-C-(indol-3-yl)glycerol 3-phosphate + L-serine = D-glyceraldehyde 3-phosphate + L-tryptophan + H2O</text>
        <dbReference type="Rhea" id="RHEA:10532"/>
        <dbReference type="ChEBI" id="CHEBI:15377"/>
        <dbReference type="ChEBI" id="CHEBI:33384"/>
        <dbReference type="ChEBI" id="CHEBI:57912"/>
        <dbReference type="ChEBI" id="CHEBI:58866"/>
        <dbReference type="ChEBI" id="CHEBI:59776"/>
        <dbReference type="EC" id="4.2.1.20"/>
    </reaction>
</comment>
<comment type="pathway">
    <text evidence="2 9">Amino-acid biosynthesis; L-tryptophan biosynthesis; L-tryptophan from chorismate: step 5/5.</text>
</comment>
<dbReference type="Proteomes" id="UP000054736">
    <property type="component" value="Unassembled WGS sequence"/>
</dbReference>
<proteinExistence type="inferred from homology"/>
<keyword evidence="12" id="KW-1185">Reference proteome</keyword>
<dbReference type="InterPro" id="IPR002028">
    <property type="entry name" value="Trp_synthase_suA"/>
</dbReference>
<comment type="similarity">
    <text evidence="9 10">Belongs to the TrpA family.</text>
</comment>
<feature type="active site" description="Proton acceptor" evidence="9">
    <location>
        <position position="60"/>
    </location>
</feature>
<gene>
    <name evidence="9 11" type="primary">trpA</name>
    <name evidence="11" type="ORF">Ldro_0390</name>
</gene>
<dbReference type="UniPathway" id="UPA00035">
    <property type="reaction ID" value="UER00044"/>
</dbReference>
<dbReference type="InterPro" id="IPR013785">
    <property type="entry name" value="Aldolase_TIM"/>
</dbReference>
<dbReference type="OrthoDB" id="9804578at2"/>
<dbReference type="InterPro" id="IPR018204">
    <property type="entry name" value="Trp_synthase_alpha_AS"/>
</dbReference>
<dbReference type="AlphaFoldDB" id="A0A0W0TBS0"/>
<evidence type="ECO:0000313" key="12">
    <source>
        <dbReference type="Proteomes" id="UP000054736"/>
    </source>
</evidence>
<reference evidence="11 12" key="1">
    <citation type="submission" date="2015-11" db="EMBL/GenBank/DDBJ databases">
        <title>Genomic analysis of 38 Legionella species identifies large and diverse effector repertoires.</title>
        <authorList>
            <person name="Burstein D."/>
            <person name="Amaro F."/>
            <person name="Zusman T."/>
            <person name="Lifshitz Z."/>
            <person name="Cohen O."/>
            <person name="Gilbert J.A."/>
            <person name="Pupko T."/>
            <person name="Shuman H.A."/>
            <person name="Segal G."/>
        </authorList>
    </citation>
    <scope>NUCLEOTIDE SEQUENCE [LARGE SCALE GENOMIC DNA]</scope>
    <source>
        <strain evidence="11 12">ATCC 700990</strain>
    </source>
</reference>
<dbReference type="GO" id="GO:0005829">
    <property type="term" value="C:cytosol"/>
    <property type="evidence" value="ECO:0007669"/>
    <property type="project" value="TreeGrafter"/>
</dbReference>
<dbReference type="NCBIfam" id="TIGR00262">
    <property type="entry name" value="trpA"/>
    <property type="match status" value="1"/>
</dbReference>